<protein>
    <submittedName>
        <fullName evidence="2">Uncharacterized protein</fullName>
    </submittedName>
</protein>
<accession>A0A270B7A0</accession>
<dbReference type="RefSeq" id="WP_095351894.1">
    <property type="nucleotide sequence ID" value="NZ_JABUNT010000017.1"/>
</dbReference>
<keyword evidence="1" id="KW-0472">Membrane</keyword>
<dbReference type="EMBL" id="NDFP01000017">
    <property type="protein sequence ID" value="PAL20879.1"/>
    <property type="molecule type" value="Genomic_DNA"/>
</dbReference>
<keyword evidence="1" id="KW-1133">Transmembrane helix</keyword>
<evidence type="ECO:0000313" key="2">
    <source>
        <dbReference type="EMBL" id="PAL20879.1"/>
    </source>
</evidence>
<evidence type="ECO:0000313" key="3">
    <source>
        <dbReference type="Proteomes" id="UP000216033"/>
    </source>
</evidence>
<dbReference type="Proteomes" id="UP000216033">
    <property type="component" value="Unassembled WGS sequence"/>
</dbReference>
<gene>
    <name evidence="2" type="ORF">B9K05_12335</name>
</gene>
<dbReference type="AlphaFoldDB" id="A0A270B7A0"/>
<organism evidence="2 3">
    <name type="scientific">Acetobacter syzygii</name>
    <dbReference type="NCBI Taxonomy" id="146476"/>
    <lineage>
        <taxon>Bacteria</taxon>
        <taxon>Pseudomonadati</taxon>
        <taxon>Pseudomonadota</taxon>
        <taxon>Alphaproteobacteria</taxon>
        <taxon>Acetobacterales</taxon>
        <taxon>Acetobacteraceae</taxon>
        <taxon>Acetobacter</taxon>
    </lineage>
</organism>
<keyword evidence="3" id="KW-1185">Reference proteome</keyword>
<reference evidence="2 3" key="1">
    <citation type="submission" date="2017-04" db="EMBL/GenBank/DDBJ databases">
        <title>Kefir bacterial isolates.</title>
        <authorList>
            <person name="Kim Y."/>
            <person name="Blasche S."/>
            <person name="Patil K.R."/>
        </authorList>
    </citation>
    <scope>NUCLEOTIDE SEQUENCE [LARGE SCALE GENOMIC DNA]</scope>
    <source>
        <strain evidence="2 3">KR-2</strain>
    </source>
</reference>
<feature type="transmembrane region" description="Helical" evidence="1">
    <location>
        <begin position="189"/>
        <end position="215"/>
    </location>
</feature>
<name>A0A270B7A0_9PROT</name>
<dbReference type="OrthoDB" id="7267639at2"/>
<sequence length="442" mass="49665">MSAAIETSNPEALTPLNEAYAQVMAYSLTSLRNGNLNPERLAKSAYEETSFGQVTVDSYGVTSGMRVAVISPAEEEISRWRDLLNRFDVALQPFKDALDGVKNLQNEVVEVKTKKEDRLAAIEEELRGDPKYHNIDENYQRSRQRYNDFRDKYKNRSATMFCKTWPYPILLFLVLLTECFVNYHSFNMFWGVPAVALGTTIILGILLALAAHLHGELIKQWSNLFAPSRSSAERWGAWRMFGISTAALAIVLGFTGWARWAAAIESIHGQDFGSVLGDIGIVQVNPMRDVFISLIANVGAWMVGVIISYAGHDPDPEYMVITKQFQGHQKAWEKMQAVMKSRRQQVIAAADKEIEDKENAVKTRLGSVKTQMDMSTQVEIRNESIMHDWRQSVQVAGEVYRDNIVKASVANKGQVALIDKETGRNITPFDYKNMNLNLGAAV</sequence>
<feature type="transmembrane region" description="Helical" evidence="1">
    <location>
        <begin position="290"/>
        <end position="310"/>
    </location>
</feature>
<proteinExistence type="predicted"/>
<evidence type="ECO:0000256" key="1">
    <source>
        <dbReference type="SAM" id="Phobius"/>
    </source>
</evidence>
<keyword evidence="1" id="KW-0812">Transmembrane</keyword>
<comment type="caution">
    <text evidence="2">The sequence shown here is derived from an EMBL/GenBank/DDBJ whole genome shotgun (WGS) entry which is preliminary data.</text>
</comment>
<feature type="transmembrane region" description="Helical" evidence="1">
    <location>
        <begin position="164"/>
        <end position="183"/>
    </location>
</feature>
<feature type="transmembrane region" description="Helical" evidence="1">
    <location>
        <begin position="236"/>
        <end position="258"/>
    </location>
</feature>